<feature type="domain" description="KaiB" evidence="1">
    <location>
        <begin position="2"/>
        <end position="83"/>
    </location>
</feature>
<dbReference type="Pfam" id="PF07689">
    <property type="entry name" value="KaiB"/>
    <property type="match status" value="1"/>
</dbReference>
<dbReference type="SUPFAM" id="SSF52833">
    <property type="entry name" value="Thioredoxin-like"/>
    <property type="match status" value="1"/>
</dbReference>
<dbReference type="Proteomes" id="UP000622580">
    <property type="component" value="Unassembled WGS sequence"/>
</dbReference>
<dbReference type="InterPro" id="IPR036249">
    <property type="entry name" value="Thioredoxin-like_sf"/>
</dbReference>
<sequence>MRLYVTGSTPRSTRAIDNLRRVLESELPDSYDLEVVDVYEHPEAAAEHQILAAPTLIKLLPEPVRRIIGDLSDTERVLRGLDLRARDGRADGEK</sequence>
<dbReference type="CDD" id="cd02978">
    <property type="entry name" value="KaiB_like"/>
    <property type="match status" value="1"/>
</dbReference>
<organism evidence="2 4">
    <name type="scientific">Phenylobacterium glaciei</name>
    <dbReference type="NCBI Taxonomy" id="2803784"/>
    <lineage>
        <taxon>Bacteria</taxon>
        <taxon>Pseudomonadati</taxon>
        <taxon>Pseudomonadota</taxon>
        <taxon>Alphaproteobacteria</taxon>
        <taxon>Caulobacterales</taxon>
        <taxon>Caulobacteraceae</taxon>
        <taxon>Phenylobacterium</taxon>
    </lineage>
</organism>
<protein>
    <submittedName>
        <fullName evidence="2">Circadian clock KaiB family protein</fullName>
    </submittedName>
</protein>
<dbReference type="InterPro" id="IPR011649">
    <property type="entry name" value="KaiB_domain"/>
</dbReference>
<evidence type="ECO:0000313" key="4">
    <source>
        <dbReference type="Proteomes" id="UP000622580"/>
    </source>
</evidence>
<accession>A0A941D3X7</accession>
<dbReference type="EMBL" id="JAGSGD010000001">
    <property type="protein sequence ID" value="MBR7621432.1"/>
    <property type="molecule type" value="Genomic_DNA"/>
</dbReference>
<evidence type="ECO:0000259" key="1">
    <source>
        <dbReference type="SMART" id="SM01248"/>
    </source>
</evidence>
<dbReference type="PANTHER" id="PTHR41709:SF2">
    <property type="entry name" value="CIRCADIAN CLOCK PROTEIN KAIB2"/>
    <property type="match status" value="1"/>
</dbReference>
<dbReference type="GO" id="GO:0048511">
    <property type="term" value="P:rhythmic process"/>
    <property type="evidence" value="ECO:0007669"/>
    <property type="project" value="InterPro"/>
</dbReference>
<reference evidence="3" key="1">
    <citation type="submission" date="2021-01" db="EMBL/GenBank/DDBJ databases">
        <title>Genome sequence of Phenylobacterium sp. 20VBR1 isolated from a valley glaceir, Ny-Alesund, Svalbard.</title>
        <authorList>
            <person name="Thomas F.A."/>
            <person name="Krishnan K.P."/>
            <person name="Sinha R.K."/>
        </authorList>
    </citation>
    <scope>NUCLEOTIDE SEQUENCE</scope>
    <source>
        <strain evidence="3">20VBR1</strain>
    </source>
</reference>
<dbReference type="InterPro" id="IPR039022">
    <property type="entry name" value="KaiB-like"/>
</dbReference>
<reference evidence="2" key="2">
    <citation type="submission" date="2021-04" db="EMBL/GenBank/DDBJ databases">
        <title>Draft genome assembly of strain Phenylobacterium sp. 20VBR1 using MiniION and Illumina platforms.</title>
        <authorList>
            <person name="Thomas F.A."/>
            <person name="Krishnan K.P."/>
            <person name="Sinha R.K."/>
        </authorList>
    </citation>
    <scope>NUCLEOTIDE SEQUENCE</scope>
    <source>
        <strain evidence="2">20VBR1</strain>
    </source>
</reference>
<name>A0A941D3X7_9CAUL</name>
<evidence type="ECO:0000313" key="3">
    <source>
        <dbReference type="EMBL" id="QQZ52099.1"/>
    </source>
</evidence>
<proteinExistence type="predicted"/>
<gene>
    <name evidence="2" type="ORF">JKL49_18715</name>
    <name evidence="3" type="ORF">JKL49_26170</name>
</gene>
<dbReference type="EMBL" id="CP068570">
    <property type="protein sequence ID" value="QQZ52099.1"/>
    <property type="molecule type" value="Genomic_DNA"/>
</dbReference>
<dbReference type="SMART" id="SM01248">
    <property type="entry name" value="KaiB"/>
    <property type="match status" value="1"/>
</dbReference>
<dbReference type="PANTHER" id="PTHR41709">
    <property type="entry name" value="KAIB-LIKE PROTEIN 1"/>
    <property type="match status" value="1"/>
</dbReference>
<keyword evidence="4" id="KW-1185">Reference proteome</keyword>
<evidence type="ECO:0000313" key="2">
    <source>
        <dbReference type="EMBL" id="MBR7621432.1"/>
    </source>
</evidence>
<dbReference type="AlphaFoldDB" id="A0A941D3X7"/>
<dbReference type="Gene3D" id="3.40.30.10">
    <property type="entry name" value="Glutaredoxin"/>
    <property type="match status" value="1"/>
</dbReference>